<keyword evidence="3" id="KW-1185">Reference proteome</keyword>
<evidence type="ECO:0000256" key="1">
    <source>
        <dbReference type="SAM" id="Phobius"/>
    </source>
</evidence>
<evidence type="ECO:0000313" key="2">
    <source>
        <dbReference type="EMBL" id="KAG7638422.1"/>
    </source>
</evidence>
<organism evidence="2 3">
    <name type="scientific">Arabidopsis thaliana x Arabidopsis arenosa</name>
    <dbReference type="NCBI Taxonomy" id="1240361"/>
    <lineage>
        <taxon>Eukaryota</taxon>
        <taxon>Viridiplantae</taxon>
        <taxon>Streptophyta</taxon>
        <taxon>Embryophyta</taxon>
        <taxon>Tracheophyta</taxon>
        <taxon>Spermatophyta</taxon>
        <taxon>Magnoliopsida</taxon>
        <taxon>eudicotyledons</taxon>
        <taxon>Gunneridae</taxon>
        <taxon>Pentapetalae</taxon>
        <taxon>rosids</taxon>
        <taxon>malvids</taxon>
        <taxon>Brassicales</taxon>
        <taxon>Brassicaceae</taxon>
        <taxon>Camelineae</taxon>
        <taxon>Arabidopsis</taxon>
    </lineage>
</organism>
<gene>
    <name evidence="2" type="ORF">ISN45_At02g028640</name>
</gene>
<protein>
    <recommendedName>
        <fullName evidence="4">Transmembrane protein</fullName>
    </recommendedName>
</protein>
<name>A0A8T2FQ97_9BRAS</name>
<dbReference type="AlphaFoldDB" id="A0A8T2FQ97"/>
<evidence type="ECO:0000313" key="3">
    <source>
        <dbReference type="Proteomes" id="UP000694240"/>
    </source>
</evidence>
<feature type="transmembrane region" description="Helical" evidence="1">
    <location>
        <begin position="88"/>
        <end position="104"/>
    </location>
</feature>
<keyword evidence="1" id="KW-1133">Transmembrane helix</keyword>
<feature type="transmembrane region" description="Helical" evidence="1">
    <location>
        <begin position="152"/>
        <end position="172"/>
    </location>
</feature>
<accession>A0A8T2FQ97</accession>
<feature type="transmembrane region" description="Helical" evidence="1">
    <location>
        <begin position="124"/>
        <end position="145"/>
    </location>
</feature>
<sequence length="188" mass="21169">MIPSPRYGDYRSFLTFQSPSPLFTEFSLVKSINFSDKLLMLMKTLKLRSGNLLLVLNQRLTLCDILNLHSQGHYARENPPVLLQFHTYLLRTLVIVSAIFLSLTRDPCSFSTSLCLVTMTNLPLPGSIVVVSPIYLLLACGIVFYNSCLRASMVLSSDYCTFIFIVFIFVVLNSENDILLNLVLSLSD</sequence>
<proteinExistence type="predicted"/>
<dbReference type="Proteomes" id="UP000694240">
    <property type="component" value="Chromosome 2"/>
</dbReference>
<reference evidence="2 3" key="1">
    <citation type="submission" date="2020-12" db="EMBL/GenBank/DDBJ databases">
        <title>Concerted genomic and epigenomic changes stabilize Arabidopsis allopolyploids.</title>
        <authorList>
            <person name="Chen Z."/>
        </authorList>
    </citation>
    <scope>NUCLEOTIDE SEQUENCE [LARGE SCALE GENOMIC DNA]</scope>
    <source>
        <strain evidence="2">Allo738</strain>
        <tissue evidence="2">Leaf</tissue>
    </source>
</reference>
<keyword evidence="1" id="KW-0472">Membrane</keyword>
<comment type="caution">
    <text evidence="2">The sequence shown here is derived from an EMBL/GenBank/DDBJ whole genome shotgun (WGS) entry which is preliminary data.</text>
</comment>
<dbReference type="EMBL" id="JAEFBK010000002">
    <property type="protein sequence ID" value="KAG7638422.1"/>
    <property type="molecule type" value="Genomic_DNA"/>
</dbReference>
<evidence type="ECO:0008006" key="4">
    <source>
        <dbReference type="Google" id="ProtNLM"/>
    </source>
</evidence>
<keyword evidence="1" id="KW-0812">Transmembrane</keyword>